<keyword evidence="3" id="KW-1185">Reference proteome</keyword>
<comment type="caution">
    <text evidence="2">The sequence shown here is derived from an EMBL/GenBank/DDBJ whole genome shotgun (WGS) entry which is preliminary data.</text>
</comment>
<proteinExistence type="predicted"/>
<evidence type="ECO:0000259" key="1">
    <source>
        <dbReference type="Pfam" id="PF12248"/>
    </source>
</evidence>
<protein>
    <recommendedName>
        <fullName evidence="1">Farnesoic acid O-methyl transferase domain-containing protein</fullName>
    </recommendedName>
</protein>
<name>A0AAE1K0T4_PETCI</name>
<sequence>MALRNCRVLLTNLNDNRKQFQVGIGMTPDDVWIYVDSTWATQVSSPSPLSATEYRAFWVTLDASTIMFGKEGNDTAIASYTDSVSIRSFTHVGIMTHHGDLGYWKMTSLPQFQYPVGTYYL</sequence>
<organism evidence="2 3">
    <name type="scientific">Petrolisthes cinctipes</name>
    <name type="common">Flat porcelain crab</name>
    <dbReference type="NCBI Taxonomy" id="88211"/>
    <lineage>
        <taxon>Eukaryota</taxon>
        <taxon>Metazoa</taxon>
        <taxon>Ecdysozoa</taxon>
        <taxon>Arthropoda</taxon>
        <taxon>Crustacea</taxon>
        <taxon>Multicrustacea</taxon>
        <taxon>Malacostraca</taxon>
        <taxon>Eumalacostraca</taxon>
        <taxon>Eucarida</taxon>
        <taxon>Decapoda</taxon>
        <taxon>Pleocyemata</taxon>
        <taxon>Anomura</taxon>
        <taxon>Galatheoidea</taxon>
        <taxon>Porcellanidae</taxon>
        <taxon>Petrolisthes</taxon>
    </lineage>
</organism>
<dbReference type="AlphaFoldDB" id="A0AAE1K0T4"/>
<evidence type="ECO:0000313" key="2">
    <source>
        <dbReference type="EMBL" id="KAK3859945.1"/>
    </source>
</evidence>
<gene>
    <name evidence="2" type="ORF">Pcinc_033972</name>
</gene>
<dbReference type="InterPro" id="IPR022041">
    <property type="entry name" value="Methyltransf_FA"/>
</dbReference>
<reference evidence="2" key="1">
    <citation type="submission" date="2023-10" db="EMBL/GenBank/DDBJ databases">
        <title>Genome assemblies of two species of porcelain crab, Petrolisthes cinctipes and Petrolisthes manimaculis (Anomura: Porcellanidae).</title>
        <authorList>
            <person name="Angst P."/>
        </authorList>
    </citation>
    <scope>NUCLEOTIDE SEQUENCE</scope>
    <source>
        <strain evidence="2">PB745_01</strain>
        <tissue evidence="2">Gill</tissue>
    </source>
</reference>
<evidence type="ECO:0000313" key="3">
    <source>
        <dbReference type="Proteomes" id="UP001286313"/>
    </source>
</evidence>
<dbReference type="Proteomes" id="UP001286313">
    <property type="component" value="Unassembled WGS sequence"/>
</dbReference>
<feature type="domain" description="Farnesoic acid O-methyl transferase" evidence="1">
    <location>
        <begin position="40"/>
        <end position="106"/>
    </location>
</feature>
<accession>A0AAE1K0T4</accession>
<dbReference type="EMBL" id="JAWQEG010004859">
    <property type="protein sequence ID" value="KAK3859945.1"/>
    <property type="molecule type" value="Genomic_DNA"/>
</dbReference>
<dbReference type="Pfam" id="PF12248">
    <property type="entry name" value="Methyltransf_FA"/>
    <property type="match status" value="1"/>
</dbReference>